<evidence type="ECO:0000313" key="5">
    <source>
        <dbReference type="Proteomes" id="UP000271098"/>
    </source>
</evidence>
<reference evidence="4 5" key="2">
    <citation type="submission" date="2018-11" db="EMBL/GenBank/DDBJ databases">
        <authorList>
            <consortium name="Pathogen Informatics"/>
        </authorList>
    </citation>
    <scope>NUCLEOTIDE SEQUENCE [LARGE SCALE GENOMIC DNA]</scope>
</reference>
<keyword evidence="2" id="KW-0862">Zinc</keyword>
<dbReference type="Proteomes" id="UP000271098">
    <property type="component" value="Unassembled WGS sequence"/>
</dbReference>
<dbReference type="GO" id="GO:0046872">
    <property type="term" value="F:metal ion binding"/>
    <property type="evidence" value="ECO:0007669"/>
    <property type="project" value="UniProtKB-KW"/>
</dbReference>
<dbReference type="SUPFAM" id="SSF48403">
    <property type="entry name" value="Ankyrin repeat"/>
    <property type="match status" value="1"/>
</dbReference>
<dbReference type="SMART" id="SM00248">
    <property type="entry name" value="ANK"/>
    <property type="match status" value="3"/>
</dbReference>
<keyword evidence="1" id="KW-0479">Metal-binding</keyword>
<organism evidence="6">
    <name type="scientific">Gongylonema pulchrum</name>
    <dbReference type="NCBI Taxonomy" id="637853"/>
    <lineage>
        <taxon>Eukaryota</taxon>
        <taxon>Metazoa</taxon>
        <taxon>Ecdysozoa</taxon>
        <taxon>Nematoda</taxon>
        <taxon>Chromadorea</taxon>
        <taxon>Rhabditida</taxon>
        <taxon>Spirurina</taxon>
        <taxon>Spiruromorpha</taxon>
        <taxon>Spiruroidea</taxon>
        <taxon>Gongylonematidae</taxon>
        <taxon>Gongylonema</taxon>
    </lineage>
</organism>
<gene>
    <name evidence="4" type="ORF">GPUH_LOCUS1268</name>
</gene>
<dbReference type="OrthoDB" id="10070851at2759"/>
<protein>
    <submittedName>
        <fullName evidence="6">ANK_REP_REGION domain-containing protein</fullName>
    </submittedName>
</protein>
<dbReference type="PANTHER" id="PTHR23180:SF399">
    <property type="entry name" value="BLOWN FUSE, ISOFORM A-RELATED"/>
    <property type="match status" value="1"/>
</dbReference>
<dbReference type="AlphaFoldDB" id="A0A183CXS7"/>
<evidence type="ECO:0000256" key="3">
    <source>
        <dbReference type="PROSITE-ProRule" id="PRU00023"/>
    </source>
</evidence>
<keyword evidence="5" id="KW-1185">Reference proteome</keyword>
<accession>A0A183CXS7</accession>
<dbReference type="InterPro" id="IPR036770">
    <property type="entry name" value="Ankyrin_rpt-contain_sf"/>
</dbReference>
<dbReference type="GO" id="GO:0005096">
    <property type="term" value="F:GTPase activator activity"/>
    <property type="evidence" value="ECO:0007669"/>
    <property type="project" value="InterPro"/>
</dbReference>
<feature type="repeat" description="ANK" evidence="3">
    <location>
        <begin position="82"/>
        <end position="114"/>
    </location>
</feature>
<feature type="repeat" description="ANK" evidence="3">
    <location>
        <begin position="49"/>
        <end position="81"/>
    </location>
</feature>
<name>A0A183CXS7_9BILA</name>
<keyword evidence="3" id="KW-0040">ANK repeat</keyword>
<reference evidence="6" key="1">
    <citation type="submission" date="2016-06" db="UniProtKB">
        <authorList>
            <consortium name="WormBaseParasite"/>
        </authorList>
    </citation>
    <scope>IDENTIFICATION</scope>
</reference>
<evidence type="ECO:0000313" key="4">
    <source>
        <dbReference type="EMBL" id="VDK29717.1"/>
    </source>
</evidence>
<dbReference type="InterPro" id="IPR045258">
    <property type="entry name" value="ACAP1/2/3-like"/>
</dbReference>
<proteinExistence type="predicted"/>
<dbReference type="InterPro" id="IPR002110">
    <property type="entry name" value="Ankyrin_rpt"/>
</dbReference>
<dbReference type="Gene3D" id="1.25.40.20">
    <property type="entry name" value="Ankyrin repeat-containing domain"/>
    <property type="match status" value="1"/>
</dbReference>
<dbReference type="WBParaSite" id="GPUH_0000126801-mRNA-1">
    <property type="protein sequence ID" value="GPUH_0000126801-mRNA-1"/>
    <property type="gene ID" value="GPUH_0000126801"/>
</dbReference>
<sequence>MWSLPCKLPVLAVSDVNHDDRAIFAAATGDTIGLCRLIAEGFDVNASLNGTTVLHIAIEHDQSVATEFLLLNGAKLNALDSSLNSALHIAASKACTLIVCQLIKRGANQHLRNRSGETPLDLAVEGKHADIVTL</sequence>
<evidence type="ECO:0000256" key="1">
    <source>
        <dbReference type="ARBA" id="ARBA00022723"/>
    </source>
</evidence>
<dbReference type="Pfam" id="PF13857">
    <property type="entry name" value="Ank_5"/>
    <property type="match status" value="1"/>
</dbReference>
<dbReference type="EMBL" id="UYRT01001480">
    <property type="protein sequence ID" value="VDK29717.1"/>
    <property type="molecule type" value="Genomic_DNA"/>
</dbReference>
<dbReference type="PROSITE" id="PS50088">
    <property type="entry name" value="ANK_REPEAT"/>
    <property type="match status" value="2"/>
</dbReference>
<evidence type="ECO:0000313" key="6">
    <source>
        <dbReference type="WBParaSite" id="GPUH_0000126801-mRNA-1"/>
    </source>
</evidence>
<dbReference type="PANTHER" id="PTHR23180">
    <property type="entry name" value="CENTAURIN/ARF"/>
    <property type="match status" value="1"/>
</dbReference>
<dbReference type="PROSITE" id="PS50297">
    <property type="entry name" value="ANK_REP_REGION"/>
    <property type="match status" value="1"/>
</dbReference>
<evidence type="ECO:0000256" key="2">
    <source>
        <dbReference type="ARBA" id="ARBA00022833"/>
    </source>
</evidence>